<dbReference type="NCBIfam" id="NF009069">
    <property type="entry name" value="PRK12404.1"/>
    <property type="match status" value="1"/>
</dbReference>
<evidence type="ECO:0000313" key="2">
    <source>
        <dbReference type="Proteomes" id="UP001157946"/>
    </source>
</evidence>
<keyword evidence="2" id="KW-1185">Reference proteome</keyword>
<name>A0AA45WMH6_9BACL</name>
<dbReference type="Pfam" id="PF07451">
    <property type="entry name" value="SpoVAD"/>
    <property type="match status" value="1"/>
</dbReference>
<reference evidence="1" key="1">
    <citation type="submission" date="2017-05" db="EMBL/GenBank/DDBJ databases">
        <authorList>
            <person name="Varghese N."/>
            <person name="Submissions S."/>
        </authorList>
    </citation>
    <scope>NUCLEOTIDE SEQUENCE</scope>
    <source>
        <strain evidence="1">DSM 45262</strain>
    </source>
</reference>
<dbReference type="InterPro" id="IPR038369">
    <property type="entry name" value="SpoVAD_sf"/>
</dbReference>
<dbReference type="SUPFAM" id="SSF53901">
    <property type="entry name" value="Thiolase-like"/>
    <property type="match status" value="1"/>
</dbReference>
<evidence type="ECO:0000313" key="1">
    <source>
        <dbReference type="EMBL" id="SMP14347.1"/>
    </source>
</evidence>
<dbReference type="EMBL" id="FXTU01000002">
    <property type="protein sequence ID" value="SMP14347.1"/>
    <property type="molecule type" value="Genomic_DNA"/>
</dbReference>
<dbReference type="AlphaFoldDB" id="A0AA45WMH6"/>
<dbReference type="PIRSF" id="PIRSF011570">
    <property type="entry name" value="SpoVAD"/>
    <property type="match status" value="1"/>
</dbReference>
<dbReference type="InterPro" id="IPR016039">
    <property type="entry name" value="Thiolase-like"/>
</dbReference>
<accession>A0AA45WMH6</accession>
<dbReference type="NCBIfam" id="NF006160">
    <property type="entry name" value="PRK08304.1"/>
    <property type="match status" value="1"/>
</dbReference>
<proteinExistence type="predicted"/>
<dbReference type="GO" id="GO:0016746">
    <property type="term" value="F:acyltransferase activity"/>
    <property type="evidence" value="ECO:0007669"/>
    <property type="project" value="InterPro"/>
</dbReference>
<protein>
    <submittedName>
        <fullName evidence="1">Stage V sporulation protein AD</fullName>
    </submittedName>
</protein>
<dbReference type="Gene3D" id="3.40.47.40">
    <property type="entry name" value="Stage V sporulation protein AD"/>
    <property type="match status" value="1"/>
</dbReference>
<comment type="caution">
    <text evidence="1">The sequence shown here is derived from an EMBL/GenBank/DDBJ whole genome shotgun (WGS) entry which is preliminary data.</text>
</comment>
<gene>
    <name evidence="1" type="ORF">SAMN06265361_102571</name>
</gene>
<dbReference type="NCBIfam" id="TIGR02845">
    <property type="entry name" value="spore_V_AD"/>
    <property type="match status" value="1"/>
</dbReference>
<dbReference type="RefSeq" id="WP_102993128.1">
    <property type="nucleotide sequence ID" value="NZ_FXTU01000002.1"/>
</dbReference>
<dbReference type="Proteomes" id="UP001157946">
    <property type="component" value="Unassembled WGS sequence"/>
</dbReference>
<organism evidence="1 2">
    <name type="scientific">Laceyella tengchongensis</name>
    <dbReference type="NCBI Taxonomy" id="574699"/>
    <lineage>
        <taxon>Bacteria</taxon>
        <taxon>Bacillati</taxon>
        <taxon>Bacillota</taxon>
        <taxon>Bacilli</taxon>
        <taxon>Bacillales</taxon>
        <taxon>Thermoactinomycetaceae</taxon>
        <taxon>Laceyella</taxon>
    </lineage>
</organism>
<sequence>MASNKIGQCTWKFANHVHVLSSAATVGPMEGEGKLKDSYDRIYPDLYAGQDTWEKAERTMMEDAVTIAIHKAGLTEREIDVFLAGDLLNQNISSSFTAKTNQIPFMGVYGACSTSMLSLTLAAALVDAGFAKYAVAAVSSHNCTAEKQYRYPTEYGGQKPDTAQWTVTGAGACVVGLVHQGPRITHATIGSVQDMGIKDPFDMGSAMAPAAADTIQKHFQDTGRSPKDYDLIVTGDLASVGLPIARELLEKAGYVMGERFQDCGLMIYTSEQDTFAGGSGCASSAVVTYGHLLHEMCVGKYQRILVVATGALLSPISYQQGESIPCIAHAVVFENEKGGEQTDAGRY</sequence>
<dbReference type="InterPro" id="IPR010894">
    <property type="entry name" value="SpoVAD"/>
</dbReference>